<comment type="similarity">
    <text evidence="1 4">Belongs to the glycosyl hydrolase 31 family.</text>
</comment>
<dbReference type="GO" id="GO:0005975">
    <property type="term" value="P:carbohydrate metabolic process"/>
    <property type="evidence" value="ECO:0007669"/>
    <property type="project" value="InterPro"/>
</dbReference>
<keyword evidence="2 4" id="KW-0378">Hydrolase</keyword>
<evidence type="ECO:0000256" key="4">
    <source>
        <dbReference type="RuleBase" id="RU361185"/>
    </source>
</evidence>
<feature type="domain" description="Glycoside hydrolase family 31 TIM barrel" evidence="6">
    <location>
        <begin position="293"/>
        <end position="620"/>
    </location>
</feature>
<sequence>MDRQRDTITFQKASLQRLAYTVPLCSFFLYFTKLMLFGPNVLLLPGVTVDQSLKIQFLDNHGNPYLTGYSDFSKPEWKLPEYCRFQENAVGKGCLEDPYNQRIKIHHDESGVEGVTCHQVKREGLRCVNQMVTDCYHLGDSHWYGGYESVNQLWPLRKAVPIAEGVLLTSEEEEPMPDGMELPMGAYVSGDKAMHKTDPGNVLERLFFSSSGVGIMISKESPLYLSFNQHYDGKICIAGLYDGAHYFSQLGKPPVLEYTVCKAKNVKEIHSYMKRRFIQKPENMPNPELIQKPKWSTRSQFQRDVSQAKVVDFAEKILSNKLPASQIEIDDEWTEEYGDLDFDPVKFPEPQKMVADLNKKGLKVSLWTHPFFSMKSQSFKDAVEAKFAVMSRGSNIPALTTWRDADMAGLLDVTNPAAVLWYNKKLLRLQNLYNITSFKFDAGEAHFVPHSHSTQQHMSSSNDYSTLWAELAYNADPDSRRQEVRVGWGTQRLPIFVRLMDRSTSFDHHSGLASVIPSVLTLSVLGYPFVLPDMIGGSFMATQSTEINLNTADASVEDRKSDSVDDKNTIHRRGVYMRWLQACVFLPALQFSFGPWIYDEKVVDMTRRLLAMREKYVPRIVELAKESVATGDPIVRPLWWVAPEDPDALVVSDEFLVGNDILVAPIVIDGARKRDIYLPEGLWADKLRGGEVVGPRTLNDYQVSLEELAFFERIKGGE</sequence>
<evidence type="ECO:0000256" key="2">
    <source>
        <dbReference type="ARBA" id="ARBA00022801"/>
    </source>
</evidence>
<reference evidence="8 9" key="1">
    <citation type="journal article" date="2021" name="Elife">
        <title>Chloroplast acquisition without the gene transfer in kleptoplastic sea slugs, Plakobranchus ocellatus.</title>
        <authorList>
            <person name="Maeda T."/>
            <person name="Takahashi S."/>
            <person name="Yoshida T."/>
            <person name="Shimamura S."/>
            <person name="Takaki Y."/>
            <person name="Nagai Y."/>
            <person name="Toyoda A."/>
            <person name="Suzuki Y."/>
            <person name="Arimoto A."/>
            <person name="Ishii H."/>
            <person name="Satoh N."/>
            <person name="Nishiyama T."/>
            <person name="Hasebe M."/>
            <person name="Maruyama T."/>
            <person name="Minagawa J."/>
            <person name="Obokata J."/>
            <person name="Shigenobu S."/>
        </authorList>
    </citation>
    <scope>NUCLEOTIDE SEQUENCE [LARGE SCALE GENOMIC DNA]</scope>
</reference>
<evidence type="ECO:0000256" key="3">
    <source>
        <dbReference type="ARBA" id="ARBA00023295"/>
    </source>
</evidence>
<dbReference type="PANTHER" id="PTHR43053">
    <property type="entry name" value="GLYCOSIDASE FAMILY 31"/>
    <property type="match status" value="1"/>
</dbReference>
<keyword evidence="9" id="KW-1185">Reference proteome</keyword>
<evidence type="ECO:0000259" key="7">
    <source>
        <dbReference type="Pfam" id="PF21365"/>
    </source>
</evidence>
<feature type="transmembrane region" description="Helical" evidence="5">
    <location>
        <begin position="20"/>
        <end position="44"/>
    </location>
</feature>
<evidence type="ECO:0000313" key="9">
    <source>
        <dbReference type="Proteomes" id="UP000762676"/>
    </source>
</evidence>
<dbReference type="InterPro" id="IPR013780">
    <property type="entry name" value="Glyco_hydro_b"/>
</dbReference>
<dbReference type="Pfam" id="PF01055">
    <property type="entry name" value="Glyco_hydro_31_2nd"/>
    <property type="match status" value="1"/>
</dbReference>
<dbReference type="PANTHER" id="PTHR43053:SF4">
    <property type="entry name" value="MYOGENESIS-REGULATING GLYCOSIDASE"/>
    <property type="match status" value="1"/>
</dbReference>
<dbReference type="EMBL" id="BMAT01013135">
    <property type="protein sequence ID" value="GFS06222.1"/>
    <property type="molecule type" value="Genomic_DNA"/>
</dbReference>
<evidence type="ECO:0000313" key="8">
    <source>
        <dbReference type="EMBL" id="GFS06222.1"/>
    </source>
</evidence>
<dbReference type="SUPFAM" id="SSF51445">
    <property type="entry name" value="(Trans)glycosidases"/>
    <property type="match status" value="1"/>
</dbReference>
<feature type="domain" description="Glycosyl hydrolase family 31 C-terminal" evidence="7">
    <location>
        <begin position="631"/>
        <end position="711"/>
    </location>
</feature>
<dbReference type="InterPro" id="IPR017853">
    <property type="entry name" value="GH"/>
</dbReference>
<keyword evidence="5" id="KW-0472">Membrane</keyword>
<organism evidence="8 9">
    <name type="scientific">Elysia marginata</name>
    <dbReference type="NCBI Taxonomy" id="1093978"/>
    <lineage>
        <taxon>Eukaryota</taxon>
        <taxon>Metazoa</taxon>
        <taxon>Spiralia</taxon>
        <taxon>Lophotrochozoa</taxon>
        <taxon>Mollusca</taxon>
        <taxon>Gastropoda</taxon>
        <taxon>Heterobranchia</taxon>
        <taxon>Euthyneura</taxon>
        <taxon>Panpulmonata</taxon>
        <taxon>Sacoglossa</taxon>
        <taxon>Placobranchoidea</taxon>
        <taxon>Plakobranchidae</taxon>
        <taxon>Elysia</taxon>
    </lineage>
</organism>
<protein>
    <recommendedName>
        <fullName evidence="10">Glycoside hydrolase family 31 N-terminal domain-containing protein</fullName>
    </recommendedName>
</protein>
<dbReference type="InterPro" id="IPR050985">
    <property type="entry name" value="Alpha-glycosidase_related"/>
</dbReference>
<dbReference type="AlphaFoldDB" id="A0AAV4IB45"/>
<dbReference type="Proteomes" id="UP000762676">
    <property type="component" value="Unassembled WGS sequence"/>
</dbReference>
<dbReference type="CDD" id="cd06592">
    <property type="entry name" value="GH31_NET37"/>
    <property type="match status" value="1"/>
</dbReference>
<dbReference type="Gene3D" id="2.60.40.1180">
    <property type="entry name" value="Golgi alpha-mannosidase II"/>
    <property type="match status" value="1"/>
</dbReference>
<dbReference type="SUPFAM" id="SSF51011">
    <property type="entry name" value="Glycosyl hydrolase domain"/>
    <property type="match status" value="1"/>
</dbReference>
<dbReference type="InterPro" id="IPR000322">
    <property type="entry name" value="Glyco_hydro_31_TIM"/>
</dbReference>
<gene>
    <name evidence="8" type="ORF">ElyMa_006538900</name>
</gene>
<proteinExistence type="inferred from homology"/>
<dbReference type="Pfam" id="PF21365">
    <property type="entry name" value="Glyco_hydro_31_3rd"/>
    <property type="match status" value="1"/>
</dbReference>
<keyword evidence="5" id="KW-1133">Transmembrane helix</keyword>
<dbReference type="Gene3D" id="3.20.20.80">
    <property type="entry name" value="Glycosidases"/>
    <property type="match status" value="1"/>
</dbReference>
<accession>A0AAV4IB45</accession>
<evidence type="ECO:0000256" key="5">
    <source>
        <dbReference type="SAM" id="Phobius"/>
    </source>
</evidence>
<evidence type="ECO:0000259" key="6">
    <source>
        <dbReference type="Pfam" id="PF01055"/>
    </source>
</evidence>
<keyword evidence="3 4" id="KW-0326">Glycosidase</keyword>
<evidence type="ECO:0000256" key="1">
    <source>
        <dbReference type="ARBA" id="ARBA00007806"/>
    </source>
</evidence>
<name>A0AAV4IB45_9GAST</name>
<evidence type="ECO:0008006" key="10">
    <source>
        <dbReference type="Google" id="ProtNLM"/>
    </source>
</evidence>
<comment type="caution">
    <text evidence="8">The sequence shown here is derived from an EMBL/GenBank/DDBJ whole genome shotgun (WGS) entry which is preliminary data.</text>
</comment>
<dbReference type="InterPro" id="IPR048395">
    <property type="entry name" value="Glyco_hydro_31_C"/>
</dbReference>
<keyword evidence="5" id="KW-0812">Transmembrane</keyword>
<dbReference type="GO" id="GO:0004553">
    <property type="term" value="F:hydrolase activity, hydrolyzing O-glycosyl compounds"/>
    <property type="evidence" value="ECO:0007669"/>
    <property type="project" value="InterPro"/>
</dbReference>